<evidence type="ECO:0000256" key="5">
    <source>
        <dbReference type="ARBA" id="ARBA00022554"/>
    </source>
</evidence>
<gene>
    <name evidence="12" type="primary">ywaD_2</name>
    <name evidence="12" type="ORF">Pla163_25460</name>
</gene>
<dbReference type="EMBL" id="CP036290">
    <property type="protein sequence ID" value="QDU85417.1"/>
    <property type="molecule type" value="Genomic_DNA"/>
</dbReference>
<accession>A0A518D1R7</accession>
<evidence type="ECO:0000256" key="6">
    <source>
        <dbReference type="ARBA" id="ARBA00022989"/>
    </source>
</evidence>
<keyword evidence="13" id="KW-1185">Reference proteome</keyword>
<dbReference type="InterPro" id="IPR045175">
    <property type="entry name" value="M28_fam"/>
</dbReference>
<dbReference type="Pfam" id="PF04389">
    <property type="entry name" value="Peptidase_M28"/>
    <property type="match status" value="1"/>
</dbReference>
<name>A0A518D1R7_9BACT</name>
<feature type="transmembrane region" description="Helical" evidence="10">
    <location>
        <begin position="490"/>
        <end position="508"/>
    </location>
</feature>
<dbReference type="Gene3D" id="3.40.630.10">
    <property type="entry name" value="Zn peptidases"/>
    <property type="match status" value="1"/>
</dbReference>
<sequence>MNDTTDSNTIGTSCGSAGACATPDEAERAAKRTLWLLLVPALAWVWSLAHDPLAGVLNREGADFDLGVALTDLEVLAAEPRYPGLPGHAAGLRYLEGRLNEHGHAVERMEFRHLSQELTNLVAVSPGTDSTGTTVLMAHHDSKLDCPGASDDGAGTVCALQIFSTLAGEGHRNDLLLLLTDGEELNLLGASAFVERDPRLADVRAVVNLESLGNAGPAWLFETGPEDGRWIADFARSAPNAIGSSFAEPAYRTLMRHRNTDFTRFRDRGVGGFNFANLWGTSANHRPFDSFENLDPATLAHLGDSGLAATRVVANADLAAEPQPGPVFFLVPGIGMVTIAPLAARLLSGLAILLALVVVVRDVRRPRGLVDSAKGLGVGLLAFVAAVAAGVGAVYATRFGAGLVPIDHDPVGNALSVRFFAGGVVLLAAGLFAWLFGASRARAGVLVLPWAALLVVFELLFPAAAHAVSLPLFVVALAALTPASLRVPAALCASALAVMLTAPLLQTLPQVVGFAPWTAALAAAVPGAGLAALTLVLFDPAFTERPRIGREIMLVGVLVLCVWSVGDVSGW</sequence>
<feature type="transmembrane region" description="Helical" evidence="10">
    <location>
        <begin position="443"/>
        <end position="461"/>
    </location>
</feature>
<keyword evidence="12" id="KW-0031">Aminopeptidase</keyword>
<evidence type="ECO:0000256" key="9">
    <source>
        <dbReference type="SAM" id="MobiDB-lite"/>
    </source>
</evidence>
<comment type="similarity">
    <text evidence="3">Belongs to the peptidase M28 family.</text>
</comment>
<dbReference type="GO" id="GO:0005774">
    <property type="term" value="C:vacuolar membrane"/>
    <property type="evidence" value="ECO:0007669"/>
    <property type="project" value="UniProtKB-SubCell"/>
</dbReference>
<evidence type="ECO:0000256" key="8">
    <source>
        <dbReference type="ARBA" id="ARBA00031512"/>
    </source>
</evidence>
<feature type="domain" description="Peptidase M28" evidence="11">
    <location>
        <begin position="120"/>
        <end position="305"/>
    </location>
</feature>
<dbReference type="AlphaFoldDB" id="A0A518D1R7"/>
<keyword evidence="7" id="KW-0325">Glycoprotein</keyword>
<keyword evidence="12" id="KW-0378">Hydrolase</keyword>
<dbReference type="Proteomes" id="UP000319342">
    <property type="component" value="Chromosome"/>
</dbReference>
<evidence type="ECO:0000256" key="7">
    <source>
        <dbReference type="ARBA" id="ARBA00023180"/>
    </source>
</evidence>
<feature type="compositionally biased region" description="Polar residues" evidence="9">
    <location>
        <begin position="1"/>
        <end position="15"/>
    </location>
</feature>
<dbReference type="OrthoDB" id="9762302at2"/>
<keyword evidence="6 10" id="KW-1133">Transmembrane helix</keyword>
<dbReference type="SUPFAM" id="SSF53187">
    <property type="entry name" value="Zn-dependent exopeptidases"/>
    <property type="match status" value="1"/>
</dbReference>
<keyword evidence="10" id="KW-0812">Transmembrane</keyword>
<keyword evidence="12" id="KW-0645">Protease</keyword>
<reference evidence="12 13" key="1">
    <citation type="submission" date="2019-02" db="EMBL/GenBank/DDBJ databases">
        <title>Deep-cultivation of Planctomycetes and their phenomic and genomic characterization uncovers novel biology.</title>
        <authorList>
            <person name="Wiegand S."/>
            <person name="Jogler M."/>
            <person name="Boedeker C."/>
            <person name="Pinto D."/>
            <person name="Vollmers J."/>
            <person name="Rivas-Marin E."/>
            <person name="Kohn T."/>
            <person name="Peeters S.H."/>
            <person name="Heuer A."/>
            <person name="Rast P."/>
            <person name="Oberbeckmann S."/>
            <person name="Bunk B."/>
            <person name="Jeske O."/>
            <person name="Meyerdierks A."/>
            <person name="Storesund J.E."/>
            <person name="Kallscheuer N."/>
            <person name="Luecker S."/>
            <person name="Lage O.M."/>
            <person name="Pohl T."/>
            <person name="Merkel B.J."/>
            <person name="Hornburger P."/>
            <person name="Mueller R.-W."/>
            <person name="Bruemmer F."/>
            <person name="Labrenz M."/>
            <person name="Spormann A.M."/>
            <person name="Op den Camp H."/>
            <person name="Overmann J."/>
            <person name="Amann R."/>
            <person name="Jetten M.S.M."/>
            <person name="Mascher T."/>
            <person name="Medema M.H."/>
            <person name="Devos D.P."/>
            <person name="Kaster A.-K."/>
            <person name="Ovreas L."/>
            <person name="Rohde M."/>
            <person name="Galperin M.Y."/>
            <person name="Jogler C."/>
        </authorList>
    </citation>
    <scope>NUCLEOTIDE SEQUENCE [LARGE SCALE GENOMIC DNA]</scope>
    <source>
        <strain evidence="12 13">Pla163</strain>
    </source>
</reference>
<dbReference type="PANTHER" id="PTHR12147:SF58">
    <property type="entry name" value="VACUOLAR MEMBRANE PROTEASE"/>
    <property type="match status" value="1"/>
</dbReference>
<evidence type="ECO:0000256" key="4">
    <source>
        <dbReference type="ARBA" id="ARBA00017435"/>
    </source>
</evidence>
<dbReference type="GO" id="GO:0008235">
    <property type="term" value="F:metalloexopeptidase activity"/>
    <property type="evidence" value="ECO:0007669"/>
    <property type="project" value="InterPro"/>
</dbReference>
<feature type="transmembrane region" description="Helical" evidence="10">
    <location>
        <begin position="342"/>
        <end position="363"/>
    </location>
</feature>
<evidence type="ECO:0000256" key="1">
    <source>
        <dbReference type="ARBA" id="ARBA00003273"/>
    </source>
</evidence>
<dbReference type="PANTHER" id="PTHR12147">
    <property type="entry name" value="METALLOPEPTIDASE M28 FAMILY MEMBER"/>
    <property type="match status" value="1"/>
</dbReference>
<dbReference type="RefSeq" id="WP_145188721.1">
    <property type="nucleotide sequence ID" value="NZ_CP036290.1"/>
</dbReference>
<comment type="function">
    <text evidence="1">May be involved in vacuolar sorting and osmoregulation.</text>
</comment>
<keyword evidence="5" id="KW-0926">Vacuole</keyword>
<dbReference type="InterPro" id="IPR007484">
    <property type="entry name" value="Peptidase_M28"/>
</dbReference>
<feature type="region of interest" description="Disordered" evidence="9">
    <location>
        <begin position="1"/>
        <end position="20"/>
    </location>
</feature>
<evidence type="ECO:0000256" key="2">
    <source>
        <dbReference type="ARBA" id="ARBA00004128"/>
    </source>
</evidence>
<dbReference type="GO" id="GO:0004177">
    <property type="term" value="F:aminopeptidase activity"/>
    <property type="evidence" value="ECO:0007669"/>
    <property type="project" value="UniProtKB-KW"/>
</dbReference>
<dbReference type="GO" id="GO:0006508">
    <property type="term" value="P:proteolysis"/>
    <property type="evidence" value="ECO:0007669"/>
    <property type="project" value="InterPro"/>
</dbReference>
<evidence type="ECO:0000256" key="10">
    <source>
        <dbReference type="SAM" id="Phobius"/>
    </source>
</evidence>
<feature type="transmembrane region" description="Helical" evidence="10">
    <location>
        <begin position="375"/>
        <end position="395"/>
    </location>
</feature>
<feature type="transmembrane region" description="Helical" evidence="10">
    <location>
        <begin position="415"/>
        <end position="436"/>
    </location>
</feature>
<feature type="transmembrane region" description="Helical" evidence="10">
    <location>
        <begin position="548"/>
        <end position="566"/>
    </location>
</feature>
<feature type="transmembrane region" description="Helical" evidence="10">
    <location>
        <begin position="514"/>
        <end position="536"/>
    </location>
</feature>
<comment type="subcellular location">
    <subcellularLocation>
        <location evidence="2">Vacuole membrane</location>
        <topology evidence="2">Multi-pass membrane protein</topology>
    </subcellularLocation>
</comment>
<proteinExistence type="inferred from homology"/>
<keyword evidence="10" id="KW-0472">Membrane</keyword>
<evidence type="ECO:0000256" key="3">
    <source>
        <dbReference type="ARBA" id="ARBA00010918"/>
    </source>
</evidence>
<organism evidence="12 13">
    <name type="scientific">Rohdeia mirabilis</name>
    <dbReference type="NCBI Taxonomy" id="2528008"/>
    <lineage>
        <taxon>Bacteria</taxon>
        <taxon>Pseudomonadati</taxon>
        <taxon>Planctomycetota</taxon>
        <taxon>Planctomycetia</taxon>
        <taxon>Planctomycetia incertae sedis</taxon>
        <taxon>Rohdeia</taxon>
    </lineage>
</organism>
<evidence type="ECO:0000313" key="13">
    <source>
        <dbReference type="Proteomes" id="UP000319342"/>
    </source>
</evidence>
<evidence type="ECO:0000313" key="12">
    <source>
        <dbReference type="EMBL" id="QDU85417.1"/>
    </source>
</evidence>
<protein>
    <recommendedName>
        <fullName evidence="4">Vacuolar membrane protease</fullName>
    </recommendedName>
    <alternativeName>
        <fullName evidence="8">FXNA-related family protease 1</fullName>
    </alternativeName>
</protein>
<evidence type="ECO:0000259" key="11">
    <source>
        <dbReference type="Pfam" id="PF04389"/>
    </source>
</evidence>